<evidence type="ECO:0000256" key="1">
    <source>
        <dbReference type="SAM" id="MobiDB-lite"/>
    </source>
</evidence>
<proteinExistence type="predicted"/>
<sequence>MSWTDFISRQRALQANKEHRADVRRTCVVYGSTGVRVSTEEHEHTKFDSLQNSAWILGGEAKGDVWRGYLEKGSEILPVIPFLSFAFGLKRHYGREPNRAWCKTVPQNSLGPREHPNGESSSGLSIGSRAKVDSMPNFSPLEMVDLLNIF</sequence>
<keyword evidence="3" id="KW-1185">Reference proteome</keyword>
<dbReference type="EMBL" id="KL197712">
    <property type="protein sequence ID" value="KDQ61929.1"/>
    <property type="molecule type" value="Genomic_DNA"/>
</dbReference>
<dbReference type="AlphaFoldDB" id="A0A067Q4P5"/>
<name>A0A067Q4P5_9AGAM</name>
<dbReference type="Proteomes" id="UP000027265">
    <property type="component" value="Unassembled WGS sequence"/>
</dbReference>
<dbReference type="HOGENOM" id="CLU_1740795_0_0_1"/>
<gene>
    <name evidence="2" type="ORF">JAAARDRAFT_31426</name>
</gene>
<feature type="region of interest" description="Disordered" evidence="1">
    <location>
        <begin position="104"/>
        <end position="128"/>
    </location>
</feature>
<dbReference type="InParanoid" id="A0A067Q4P5"/>
<evidence type="ECO:0000313" key="2">
    <source>
        <dbReference type="EMBL" id="KDQ61929.1"/>
    </source>
</evidence>
<organism evidence="2 3">
    <name type="scientific">Jaapia argillacea MUCL 33604</name>
    <dbReference type="NCBI Taxonomy" id="933084"/>
    <lineage>
        <taxon>Eukaryota</taxon>
        <taxon>Fungi</taxon>
        <taxon>Dikarya</taxon>
        <taxon>Basidiomycota</taxon>
        <taxon>Agaricomycotina</taxon>
        <taxon>Agaricomycetes</taxon>
        <taxon>Agaricomycetidae</taxon>
        <taxon>Jaapiales</taxon>
        <taxon>Jaapiaceae</taxon>
        <taxon>Jaapia</taxon>
    </lineage>
</organism>
<reference evidence="3" key="1">
    <citation type="journal article" date="2014" name="Proc. Natl. Acad. Sci. U.S.A.">
        <title>Extensive sampling of basidiomycete genomes demonstrates inadequacy of the white-rot/brown-rot paradigm for wood decay fungi.</title>
        <authorList>
            <person name="Riley R."/>
            <person name="Salamov A.A."/>
            <person name="Brown D.W."/>
            <person name="Nagy L.G."/>
            <person name="Floudas D."/>
            <person name="Held B.W."/>
            <person name="Levasseur A."/>
            <person name="Lombard V."/>
            <person name="Morin E."/>
            <person name="Otillar R."/>
            <person name="Lindquist E.A."/>
            <person name="Sun H."/>
            <person name="LaButti K.M."/>
            <person name="Schmutz J."/>
            <person name="Jabbour D."/>
            <person name="Luo H."/>
            <person name="Baker S.E."/>
            <person name="Pisabarro A.G."/>
            <person name="Walton J.D."/>
            <person name="Blanchette R.A."/>
            <person name="Henrissat B."/>
            <person name="Martin F."/>
            <person name="Cullen D."/>
            <person name="Hibbett D.S."/>
            <person name="Grigoriev I.V."/>
        </authorList>
    </citation>
    <scope>NUCLEOTIDE SEQUENCE [LARGE SCALE GENOMIC DNA]</scope>
    <source>
        <strain evidence="3">MUCL 33604</strain>
    </source>
</reference>
<accession>A0A067Q4P5</accession>
<evidence type="ECO:0000313" key="3">
    <source>
        <dbReference type="Proteomes" id="UP000027265"/>
    </source>
</evidence>
<protein>
    <submittedName>
        <fullName evidence="2">Uncharacterized protein</fullName>
    </submittedName>
</protein>